<accession>A0A6C0K7R9</accession>
<dbReference type="AlphaFoldDB" id="A0A6C0K7R9"/>
<evidence type="ECO:0000313" key="1">
    <source>
        <dbReference type="EMBL" id="QHU13769.1"/>
    </source>
</evidence>
<proteinExistence type="predicted"/>
<name>A0A6C0K7R9_9ZZZZ</name>
<reference evidence="1" key="1">
    <citation type="journal article" date="2020" name="Nature">
        <title>Giant virus diversity and host interactions through global metagenomics.</title>
        <authorList>
            <person name="Schulz F."/>
            <person name="Roux S."/>
            <person name="Paez-Espino D."/>
            <person name="Jungbluth S."/>
            <person name="Walsh D.A."/>
            <person name="Denef V.J."/>
            <person name="McMahon K.D."/>
            <person name="Konstantinidis K.T."/>
            <person name="Eloe-Fadrosh E.A."/>
            <person name="Kyrpides N.C."/>
            <person name="Woyke T."/>
        </authorList>
    </citation>
    <scope>NUCLEOTIDE SEQUENCE</scope>
    <source>
        <strain evidence="1">GVMAG-S-1101178-73</strain>
    </source>
</reference>
<organism evidence="1">
    <name type="scientific">viral metagenome</name>
    <dbReference type="NCBI Taxonomy" id="1070528"/>
    <lineage>
        <taxon>unclassified sequences</taxon>
        <taxon>metagenomes</taxon>
        <taxon>organismal metagenomes</taxon>
    </lineage>
</organism>
<protein>
    <submittedName>
        <fullName evidence="1">Uncharacterized protein</fullName>
    </submittedName>
</protein>
<dbReference type="EMBL" id="MN740825">
    <property type="protein sequence ID" value="QHU13769.1"/>
    <property type="molecule type" value="Genomic_DNA"/>
</dbReference>
<sequence>MATTYLQKQAQDKSKTVSKILGINSNRSSSSPDLEVIRKMKDRAQTDNPMFRLSIADYELMCKDEKTLSIMSKLLDTDKKKLRKICKKIHIFLENINSSPEKIKNKMKTTKVPILKLPEDLRGKIAGIFNSLLSTKHILRKGIPIDKLEKESLSSNPNAIEYLLDHPQEINWANLSGNPKAIHLLEEKYKEESMLSKEELANIPNDKKIDWRALSSNPEADELIKAKYKKEQLSPDNTNALSIIERLNWRNLSGNPCALEILKDPENRHKIDWRALSGNPNPEAEVLLKAPENTQGIVWNPPSSAAAAASNLQDISAEQNDKPWANLSINPNAIDLLVKRVAYEEALPKDEFAKLKRINKINWYYLTINPAIFI</sequence>